<dbReference type="STRING" id="632773.BBEV_2338"/>
<evidence type="ECO:0000256" key="7">
    <source>
        <dbReference type="ARBA" id="ARBA00022723"/>
    </source>
</evidence>
<dbReference type="PATRIC" id="fig|632773.3.peg.2442"/>
<keyword evidence="7 13" id="KW-0479">Metal-binding</keyword>
<feature type="binding site" evidence="13">
    <location>
        <position position="232"/>
    </location>
    <ligand>
        <name>[4Fe-4S] cluster</name>
        <dbReference type="ChEBI" id="CHEBI:49883"/>
        <label>2</label>
    </ligand>
</feature>
<name>A0A1D7QXE9_9BACI</name>
<evidence type="ECO:0000259" key="14">
    <source>
        <dbReference type="Pfam" id="PF01058"/>
    </source>
</evidence>
<organism evidence="16 17">
    <name type="scientific">Salisediminibacterium beveridgei</name>
    <dbReference type="NCBI Taxonomy" id="632773"/>
    <lineage>
        <taxon>Bacteria</taxon>
        <taxon>Bacillati</taxon>
        <taxon>Bacillota</taxon>
        <taxon>Bacilli</taxon>
        <taxon>Bacillales</taxon>
        <taxon>Bacillaceae</taxon>
        <taxon>Salisediminibacterium</taxon>
    </lineage>
</organism>
<evidence type="ECO:0000256" key="8">
    <source>
        <dbReference type="ARBA" id="ARBA00022729"/>
    </source>
</evidence>
<dbReference type="Proteomes" id="UP000094463">
    <property type="component" value="Chromosome"/>
</dbReference>
<evidence type="ECO:0000259" key="15">
    <source>
        <dbReference type="Pfam" id="PF14720"/>
    </source>
</evidence>
<dbReference type="InterPro" id="IPR019546">
    <property type="entry name" value="TAT_signal_bac_arc"/>
</dbReference>
<evidence type="ECO:0000256" key="9">
    <source>
        <dbReference type="ARBA" id="ARBA00023002"/>
    </source>
</evidence>
<dbReference type="InterPro" id="IPR037024">
    <property type="entry name" value="NiFe_Hase_small_N_sf"/>
</dbReference>
<dbReference type="EMBL" id="CP012502">
    <property type="protein sequence ID" value="AOM83679.1"/>
    <property type="molecule type" value="Genomic_DNA"/>
</dbReference>
<accession>A0A1D7QXE9</accession>
<dbReference type="GO" id="GO:0009061">
    <property type="term" value="P:anaerobic respiration"/>
    <property type="evidence" value="ECO:0007669"/>
    <property type="project" value="TreeGrafter"/>
</dbReference>
<evidence type="ECO:0000256" key="2">
    <source>
        <dbReference type="ARBA" id="ARBA00004236"/>
    </source>
</evidence>
<dbReference type="GO" id="GO:0008901">
    <property type="term" value="F:ferredoxin hydrogenase activity"/>
    <property type="evidence" value="ECO:0007669"/>
    <property type="project" value="InterPro"/>
</dbReference>
<dbReference type="SUPFAM" id="SSF56770">
    <property type="entry name" value="HydA/Nqo6-like"/>
    <property type="match status" value="1"/>
</dbReference>
<feature type="binding site" evidence="13">
    <location>
        <position position="194"/>
    </location>
    <ligand>
        <name>[4Fe-4S] cluster</name>
        <dbReference type="ChEBI" id="CHEBI:49883"/>
        <label>1</label>
    </ligand>
</feature>
<protein>
    <submittedName>
        <fullName evidence="16">Uptake hydrogenase small subunit</fullName>
        <ecNumber evidence="16">1.12.99.6</ecNumber>
    </submittedName>
</protein>
<evidence type="ECO:0000256" key="4">
    <source>
        <dbReference type="ARBA" id="ARBA00011771"/>
    </source>
</evidence>
<dbReference type="Gene3D" id="4.10.480.10">
    <property type="entry name" value="Cytochrome-c3 hydrogenase, C-terminal domain"/>
    <property type="match status" value="1"/>
</dbReference>
<feature type="binding site" evidence="13">
    <location>
        <position position="235"/>
    </location>
    <ligand>
        <name>[4Fe-4S] cluster</name>
        <dbReference type="ChEBI" id="CHEBI:49883"/>
        <label>2</label>
    </ligand>
</feature>
<sequence length="368" mass="39852">MKATVKSRTIHDHLFDKGVSRRDFMKMCTILAATVGLGYSDRGRVAHALETHERIPVIWLQLMDCTGCSESFIRTAHPAADHVLLDLISLEYSELLSAASGERVEDARKAVMENYPGEYILVVEGNVTEDEFLTVAGHSARETLLETAEGAMAIIAYGSCASWGGIAKASPNPTNAKAVHEVVENTPIIKVPGCPPIAEVMTGVIAHFLTFDELPELDNQGRPKAFYNLRVHDKCNRRAYFDSGLFVESFDDEGAKIGYCLYKVGCAGPTTYNSCAEMRWNGGVSYPIQSGNPCIGCSENHFWDNGPFFTRRVSIPGTQTTLNPETVGAAVVGVGTAGIAGHAAVTAIQKSRTKKSDQASDQGDNEEE</sequence>
<evidence type="ECO:0000256" key="6">
    <source>
        <dbReference type="ARBA" id="ARBA00022485"/>
    </source>
</evidence>
<dbReference type="PIRSF" id="PIRSF000310">
    <property type="entry name" value="NiFe_hyd_ssu"/>
    <property type="match status" value="1"/>
</dbReference>
<evidence type="ECO:0000256" key="12">
    <source>
        <dbReference type="ARBA" id="ARBA00023136"/>
    </source>
</evidence>
<dbReference type="InterPro" id="IPR037148">
    <property type="entry name" value="NiFe-Hase_small_C_sf"/>
</dbReference>
<comment type="similarity">
    <text evidence="3">Belongs to the [NiFe]/[NiFeSe] hydrogenase small subunit family.</text>
</comment>
<keyword evidence="8" id="KW-0732">Signal</keyword>
<dbReference type="InterPro" id="IPR006311">
    <property type="entry name" value="TAT_signal"/>
</dbReference>
<evidence type="ECO:0000313" key="17">
    <source>
        <dbReference type="Proteomes" id="UP000094463"/>
    </source>
</evidence>
<dbReference type="GO" id="GO:0009375">
    <property type="term" value="C:ferredoxin hydrogenase complex"/>
    <property type="evidence" value="ECO:0007669"/>
    <property type="project" value="InterPro"/>
</dbReference>
<keyword evidence="11 13" id="KW-0411">Iron-sulfur</keyword>
<evidence type="ECO:0000256" key="5">
    <source>
        <dbReference type="ARBA" id="ARBA00022475"/>
    </source>
</evidence>
<comment type="subcellular location">
    <subcellularLocation>
        <location evidence="2">Cell membrane</location>
    </subcellularLocation>
</comment>
<keyword evidence="12" id="KW-0472">Membrane</keyword>
<gene>
    <name evidence="16" type="primary">hoxK</name>
    <name evidence="16" type="ORF">BBEV_2338</name>
</gene>
<feature type="binding site" evidence="13">
    <location>
        <position position="68"/>
    </location>
    <ligand>
        <name>[4Fe-4S] cluster</name>
        <dbReference type="ChEBI" id="CHEBI:49883"/>
        <label>1</label>
    </ligand>
</feature>
<evidence type="ECO:0000256" key="11">
    <source>
        <dbReference type="ARBA" id="ARBA00023014"/>
    </source>
</evidence>
<feature type="binding site" evidence="13">
    <location>
        <position position="260"/>
    </location>
    <ligand>
        <name>[4Fe-4S] cluster</name>
        <dbReference type="ChEBI" id="CHEBI:49883"/>
        <label>2</label>
    </ligand>
</feature>
<dbReference type="PANTHER" id="PTHR30013">
    <property type="entry name" value="NIFE / NIFESE HYDROGENASE SMALL SUBUNIT FAMILY MEMBER"/>
    <property type="match status" value="1"/>
</dbReference>
<evidence type="ECO:0000313" key="16">
    <source>
        <dbReference type="EMBL" id="AOM83679.1"/>
    </source>
</evidence>
<dbReference type="Gene3D" id="3.40.50.700">
    <property type="entry name" value="NADH:ubiquinone oxidoreductase-like, 20kDa subunit"/>
    <property type="match status" value="1"/>
</dbReference>
<comment type="subunit">
    <text evidence="4">Heterodimer of a large and a small subunit.</text>
</comment>
<keyword evidence="10 13" id="KW-0408">Iron</keyword>
<dbReference type="EC" id="1.12.99.6" evidence="16"/>
<keyword evidence="9 16" id="KW-0560">Oxidoreductase</keyword>
<keyword evidence="6 13" id="KW-0004">4Fe-4S</keyword>
<dbReference type="GO" id="GO:0046872">
    <property type="term" value="F:metal ion binding"/>
    <property type="evidence" value="ECO:0007669"/>
    <property type="project" value="UniProtKB-KW"/>
</dbReference>
<dbReference type="InterPro" id="IPR006137">
    <property type="entry name" value="NADH_UbQ_OxRdtase-like_20kDa"/>
</dbReference>
<feature type="binding site" evidence="13">
    <location>
        <position position="275"/>
    </location>
    <ligand>
        <name>[3Fe-4S] cluster</name>
        <dbReference type="ChEBI" id="CHEBI:21137"/>
    </ligand>
</feature>
<feature type="domain" description="Cytochrome-c3 hydrogenase C-terminal" evidence="15">
    <location>
        <begin position="227"/>
        <end position="308"/>
    </location>
</feature>
<feature type="binding site" evidence="13">
    <location>
        <position position="266"/>
    </location>
    <ligand>
        <name>[4Fe-4S] cluster</name>
        <dbReference type="ChEBI" id="CHEBI:49883"/>
        <label>2</label>
    </ligand>
</feature>
<dbReference type="PRINTS" id="PR00614">
    <property type="entry name" value="NIHGNASESMLL"/>
</dbReference>
<dbReference type="PROSITE" id="PS51318">
    <property type="entry name" value="TAT"/>
    <property type="match status" value="1"/>
</dbReference>
<comment type="cofactor">
    <cofactor evidence="1">
        <name>[4Fe-4S] cluster</name>
        <dbReference type="ChEBI" id="CHEBI:49883"/>
    </cofactor>
</comment>
<dbReference type="GO" id="GO:0051538">
    <property type="term" value="F:3 iron, 4 sulfur cluster binding"/>
    <property type="evidence" value="ECO:0007669"/>
    <property type="project" value="UniProtKB-KW"/>
</dbReference>
<keyword evidence="13" id="KW-0003">3Fe-4S</keyword>
<evidence type="ECO:0000256" key="10">
    <source>
        <dbReference type="ARBA" id="ARBA00023004"/>
    </source>
</evidence>
<dbReference type="KEGG" id="bbev:BBEV_2338"/>
<feature type="binding site" evidence="13">
    <location>
        <position position="297"/>
    </location>
    <ligand>
        <name>[3Fe-4S] cluster</name>
        <dbReference type="ChEBI" id="CHEBI:21137"/>
    </ligand>
</feature>
<dbReference type="NCBIfam" id="TIGR00391">
    <property type="entry name" value="hydA"/>
    <property type="match status" value="1"/>
</dbReference>
<evidence type="ECO:0000256" key="3">
    <source>
        <dbReference type="ARBA" id="ARBA00006605"/>
    </source>
</evidence>
<dbReference type="Pfam" id="PF14720">
    <property type="entry name" value="NiFe_hyd_SSU_C"/>
    <property type="match status" value="1"/>
</dbReference>
<dbReference type="PANTHER" id="PTHR30013:SF6">
    <property type="entry name" value="HYDROGENASE-1 SMALL CHAIN"/>
    <property type="match status" value="1"/>
</dbReference>
<feature type="binding site" evidence="13">
    <location>
        <position position="160"/>
    </location>
    <ligand>
        <name>[4Fe-4S] cluster</name>
        <dbReference type="ChEBI" id="CHEBI:49883"/>
        <label>1</label>
    </ligand>
</feature>
<reference evidence="16 17" key="1">
    <citation type="submission" date="2015-08" db="EMBL/GenBank/DDBJ databases">
        <title>The complete genome sequence of Bacillus beveridgei MLTeJB.</title>
        <authorList>
            <person name="Hanson T.E."/>
            <person name="Mesa C."/>
            <person name="Basesman S.M."/>
            <person name="Oremland R.S."/>
        </authorList>
    </citation>
    <scope>NUCLEOTIDE SEQUENCE [LARGE SCALE GENOMIC DNA]</scope>
    <source>
        <strain evidence="16 17">MLTeJB</strain>
    </source>
</reference>
<dbReference type="NCBIfam" id="TIGR01409">
    <property type="entry name" value="TAT_signal_seq"/>
    <property type="match status" value="1"/>
</dbReference>
<evidence type="ECO:0000256" key="1">
    <source>
        <dbReference type="ARBA" id="ARBA00001966"/>
    </source>
</evidence>
<dbReference type="GO" id="GO:0005886">
    <property type="term" value="C:plasma membrane"/>
    <property type="evidence" value="ECO:0007669"/>
    <property type="project" value="UniProtKB-SubCell"/>
</dbReference>
<proteinExistence type="inferred from homology"/>
<dbReference type="GO" id="GO:0051539">
    <property type="term" value="F:4 iron, 4 sulfur cluster binding"/>
    <property type="evidence" value="ECO:0007669"/>
    <property type="project" value="UniProtKB-KW"/>
</dbReference>
<dbReference type="Pfam" id="PF01058">
    <property type="entry name" value="Oxidored_q6"/>
    <property type="match status" value="1"/>
</dbReference>
<dbReference type="InterPro" id="IPR027394">
    <property type="entry name" value="Cytochrome-c3_hydrogenase_C"/>
</dbReference>
<evidence type="ECO:0000256" key="13">
    <source>
        <dbReference type="PIRSR" id="PIRSR000310-1"/>
    </source>
</evidence>
<keyword evidence="5" id="KW-1003">Cell membrane</keyword>
<dbReference type="GO" id="GO:0044569">
    <property type="term" value="C:[Ni-Fe] hydrogenase complex"/>
    <property type="evidence" value="ECO:0007669"/>
    <property type="project" value="TreeGrafter"/>
</dbReference>
<dbReference type="GO" id="GO:0009055">
    <property type="term" value="F:electron transfer activity"/>
    <property type="evidence" value="ECO:0007669"/>
    <property type="project" value="TreeGrafter"/>
</dbReference>
<feature type="binding site" evidence="13">
    <location>
        <position position="65"/>
    </location>
    <ligand>
        <name>[4Fe-4S] cluster</name>
        <dbReference type="ChEBI" id="CHEBI:49883"/>
        <label>1</label>
    </ligand>
</feature>
<dbReference type="InterPro" id="IPR001821">
    <property type="entry name" value="NiFe_hydrogenase_ssu"/>
</dbReference>
<feature type="binding site" evidence="13">
    <location>
        <position position="294"/>
    </location>
    <ligand>
        <name>[3Fe-4S] cluster</name>
        <dbReference type="ChEBI" id="CHEBI:21137"/>
    </ligand>
</feature>
<keyword evidence="17" id="KW-1185">Reference proteome</keyword>
<dbReference type="AlphaFoldDB" id="A0A1D7QXE9"/>
<feature type="domain" description="NADH:ubiquinone oxidoreductase-like 20kDa subunit" evidence="14">
    <location>
        <begin position="65"/>
        <end position="207"/>
    </location>
</feature>
<dbReference type="GO" id="GO:0033748">
    <property type="term" value="F:hydrogenase (acceptor) activity"/>
    <property type="evidence" value="ECO:0007669"/>
    <property type="project" value="UniProtKB-EC"/>
</dbReference>